<feature type="region of interest" description="Disordered" evidence="1">
    <location>
        <begin position="57"/>
        <end position="90"/>
    </location>
</feature>
<accession>A0ABV0VGR5</accession>
<name>A0ABV0VGR5_9TELE</name>
<reference evidence="2 3" key="1">
    <citation type="submission" date="2021-06" db="EMBL/GenBank/DDBJ databases">
        <authorList>
            <person name="Palmer J.M."/>
        </authorList>
    </citation>
    <scope>NUCLEOTIDE SEQUENCE [LARGE SCALE GENOMIC DNA]</scope>
    <source>
        <strain evidence="3">if_2019</strain>
        <tissue evidence="2">Muscle</tissue>
    </source>
</reference>
<evidence type="ECO:0000313" key="2">
    <source>
        <dbReference type="EMBL" id="MEQ2256055.1"/>
    </source>
</evidence>
<dbReference type="Proteomes" id="UP001482620">
    <property type="component" value="Unassembled WGS sequence"/>
</dbReference>
<dbReference type="EMBL" id="JAHRIQ010106360">
    <property type="protein sequence ID" value="MEQ2256055.1"/>
    <property type="molecule type" value="Genomic_DNA"/>
</dbReference>
<evidence type="ECO:0000256" key="1">
    <source>
        <dbReference type="SAM" id="MobiDB-lite"/>
    </source>
</evidence>
<gene>
    <name evidence="2" type="ORF">ILYODFUR_020344</name>
</gene>
<organism evidence="2 3">
    <name type="scientific">Ilyodon furcidens</name>
    <name type="common">goldbreast splitfin</name>
    <dbReference type="NCBI Taxonomy" id="33524"/>
    <lineage>
        <taxon>Eukaryota</taxon>
        <taxon>Metazoa</taxon>
        <taxon>Chordata</taxon>
        <taxon>Craniata</taxon>
        <taxon>Vertebrata</taxon>
        <taxon>Euteleostomi</taxon>
        <taxon>Actinopterygii</taxon>
        <taxon>Neopterygii</taxon>
        <taxon>Teleostei</taxon>
        <taxon>Neoteleostei</taxon>
        <taxon>Acanthomorphata</taxon>
        <taxon>Ovalentaria</taxon>
        <taxon>Atherinomorphae</taxon>
        <taxon>Cyprinodontiformes</taxon>
        <taxon>Goodeidae</taxon>
        <taxon>Ilyodon</taxon>
    </lineage>
</organism>
<evidence type="ECO:0000313" key="3">
    <source>
        <dbReference type="Proteomes" id="UP001482620"/>
    </source>
</evidence>
<comment type="caution">
    <text evidence="2">The sequence shown here is derived from an EMBL/GenBank/DDBJ whole genome shotgun (WGS) entry which is preliminary data.</text>
</comment>
<protein>
    <submittedName>
        <fullName evidence="2">Uncharacterized protein</fullName>
    </submittedName>
</protein>
<keyword evidence="3" id="KW-1185">Reference proteome</keyword>
<sequence length="90" mass="9847">MSTFFPPQRLQTSSTRIVTFTKLLLRWPEQRPSEKTAEEEMAHFLVTTPAAWSYPKTFTTGQASSPPGPPGVGPASVPPISKTAPAIRNH</sequence>
<proteinExistence type="predicted"/>